<name>A0A6U6D2W3_GUITH</name>
<evidence type="ECO:0000256" key="1">
    <source>
        <dbReference type="SAM" id="Coils"/>
    </source>
</evidence>
<accession>A0A6U6D2W3</accession>
<dbReference type="PROSITE" id="PS50096">
    <property type="entry name" value="IQ"/>
    <property type="match status" value="1"/>
</dbReference>
<sequence>MERRLKEEQKEMLISALLRHPLTNVRIRMLNVVPKVVEKGDARVFNMVHERIFDWNSEVVRAAIACLRHAPSTLNVTLHQVKDLERQSDMEGGMIRCVFNILHDRASSSYESRSMSFERRQRWSSLTFRLDVFDTERAELEVILLGRRQGIVIGHESEFAVGKCYVKVTDLMVGNALEWFTLRNETLAPVGSVQLRTEVEQSSGIGDMQLASKVLPNIEGLLQSKDESVRIEAFKLMTDYSDDGNVIVAQKLLKGLDEKSHAIKWTCCECLRKILAGGKQGCVKMTLDHVVRMVQNDPDPDSRLVAMTVIGYAGRTMKNWMSTENGYSLRDVLEERLEDVDDLVRRSAITNYAAFCDKEDNDALLEILPFLSDEAHNVRIAAFRAIEQLFGGQINQQGPSDFQIELMKAIVDRGSQNQDLGIKISLLFQLGCMEGSGWNKPEHARWGHVKEWVTEQWQAMMQRREEDRLRRIYEKKMLSNRFFLRAMEDLRQEGKQDEETFKYGGSLNEEQTHALEVARVLASSKIQGVFRGVKLRKGISKLKADLLRQKQERMKARELERQKMKDDSKTFYSKLKFMTGRGVAKESLKLLTIA</sequence>
<dbReference type="SUPFAM" id="SSF48371">
    <property type="entry name" value="ARM repeat"/>
    <property type="match status" value="1"/>
</dbReference>
<keyword evidence="1" id="KW-0175">Coiled coil</keyword>
<gene>
    <name evidence="2" type="ORF">GTHE00462_LOCUS35275</name>
    <name evidence="3" type="ORF">GTHE00462_LOCUS35276</name>
</gene>
<dbReference type="InterPro" id="IPR011989">
    <property type="entry name" value="ARM-like"/>
</dbReference>
<dbReference type="InterPro" id="IPR016024">
    <property type="entry name" value="ARM-type_fold"/>
</dbReference>
<reference evidence="3" key="1">
    <citation type="submission" date="2021-01" db="EMBL/GenBank/DDBJ databases">
        <authorList>
            <person name="Corre E."/>
            <person name="Pelletier E."/>
            <person name="Niang G."/>
            <person name="Scheremetjew M."/>
            <person name="Finn R."/>
            <person name="Kale V."/>
            <person name="Holt S."/>
            <person name="Cochrane G."/>
            <person name="Meng A."/>
            <person name="Brown T."/>
            <person name="Cohen L."/>
        </authorList>
    </citation>
    <scope>NUCLEOTIDE SEQUENCE</scope>
    <source>
        <strain evidence="3">CCMP 2712</strain>
    </source>
</reference>
<dbReference type="AlphaFoldDB" id="A0A6U6D2W3"/>
<evidence type="ECO:0000313" key="2">
    <source>
        <dbReference type="EMBL" id="CAE2334519.1"/>
    </source>
</evidence>
<proteinExistence type="predicted"/>
<dbReference type="EMBL" id="HBKN01045086">
    <property type="protein sequence ID" value="CAE2334519.1"/>
    <property type="molecule type" value="Transcribed_RNA"/>
</dbReference>
<feature type="coiled-coil region" evidence="1">
    <location>
        <begin position="539"/>
        <end position="567"/>
    </location>
</feature>
<protein>
    <submittedName>
        <fullName evidence="3">Uncharacterized protein</fullName>
    </submittedName>
</protein>
<dbReference type="EMBL" id="HBKN01045087">
    <property type="protein sequence ID" value="CAE2334520.1"/>
    <property type="molecule type" value="Transcribed_RNA"/>
</dbReference>
<dbReference type="Gene3D" id="1.25.10.10">
    <property type="entry name" value="Leucine-rich Repeat Variant"/>
    <property type="match status" value="1"/>
</dbReference>
<evidence type="ECO:0000313" key="3">
    <source>
        <dbReference type="EMBL" id="CAE2334520.1"/>
    </source>
</evidence>
<organism evidence="3">
    <name type="scientific">Guillardia theta</name>
    <name type="common">Cryptophyte</name>
    <name type="synonym">Cryptomonas phi</name>
    <dbReference type="NCBI Taxonomy" id="55529"/>
    <lineage>
        <taxon>Eukaryota</taxon>
        <taxon>Cryptophyceae</taxon>
        <taxon>Pyrenomonadales</taxon>
        <taxon>Geminigeraceae</taxon>
        <taxon>Guillardia</taxon>
    </lineage>
</organism>